<dbReference type="CDD" id="cd00082">
    <property type="entry name" value="HisKA"/>
    <property type="match status" value="1"/>
</dbReference>
<feature type="domain" description="PAC" evidence="9">
    <location>
        <begin position="208"/>
        <end position="258"/>
    </location>
</feature>
<dbReference type="GO" id="GO:0000155">
    <property type="term" value="F:phosphorelay sensor kinase activity"/>
    <property type="evidence" value="ECO:0007669"/>
    <property type="project" value="InterPro"/>
</dbReference>
<dbReference type="PRINTS" id="PR00344">
    <property type="entry name" value="BCTRLSENSOR"/>
</dbReference>
<dbReference type="InterPro" id="IPR036890">
    <property type="entry name" value="HATPase_C_sf"/>
</dbReference>
<dbReference type="CDD" id="cd00130">
    <property type="entry name" value="PAS"/>
    <property type="match status" value="1"/>
</dbReference>
<dbReference type="Proteomes" id="UP000199170">
    <property type="component" value="Unassembled WGS sequence"/>
</dbReference>
<evidence type="ECO:0000256" key="6">
    <source>
        <dbReference type="ARBA" id="ARBA00023012"/>
    </source>
</evidence>
<dbReference type="SMART" id="SM00388">
    <property type="entry name" value="HisKA"/>
    <property type="match status" value="1"/>
</dbReference>
<dbReference type="SUPFAM" id="SSF47384">
    <property type="entry name" value="Homodimeric domain of signal transducing histidine kinase"/>
    <property type="match status" value="1"/>
</dbReference>
<dbReference type="PROSITE" id="PS50113">
    <property type="entry name" value="PAC"/>
    <property type="match status" value="2"/>
</dbReference>
<dbReference type="SMART" id="SM00387">
    <property type="entry name" value="HATPase_c"/>
    <property type="match status" value="1"/>
</dbReference>
<dbReference type="NCBIfam" id="TIGR00229">
    <property type="entry name" value="sensory_box"/>
    <property type="match status" value="2"/>
</dbReference>
<feature type="domain" description="PAC" evidence="9">
    <location>
        <begin position="76"/>
        <end position="127"/>
    </location>
</feature>
<dbReference type="InterPro" id="IPR013655">
    <property type="entry name" value="PAS_fold_3"/>
</dbReference>
<accession>A0A1H3IM21</accession>
<dbReference type="PROSITE" id="PS50109">
    <property type="entry name" value="HIS_KIN"/>
    <property type="match status" value="1"/>
</dbReference>
<keyword evidence="6" id="KW-0902">Two-component regulatory system</keyword>
<dbReference type="InterPro" id="IPR013656">
    <property type="entry name" value="PAS_4"/>
</dbReference>
<dbReference type="SUPFAM" id="SSF55874">
    <property type="entry name" value="ATPase domain of HSP90 chaperone/DNA topoisomerase II/histidine kinase"/>
    <property type="match status" value="1"/>
</dbReference>
<evidence type="ECO:0000259" key="9">
    <source>
        <dbReference type="PROSITE" id="PS50113"/>
    </source>
</evidence>
<keyword evidence="4" id="KW-0808">Transferase</keyword>
<dbReference type="InterPro" id="IPR035965">
    <property type="entry name" value="PAS-like_dom_sf"/>
</dbReference>
<dbReference type="OrthoDB" id="8127at2157"/>
<dbReference type="Pfam" id="PF00512">
    <property type="entry name" value="HisKA"/>
    <property type="match status" value="1"/>
</dbReference>
<sequence>MTGTLHRKLLEELSDMATIIASDGTITYVSPAVEQTLGYEPEDLEGEVGFEYQHPEDREHVADAIETLQTNPDEPQIIETRFRRADGSWCWIESTLQNRLDDPEIDGILVNSRDISERKRQEQRYQKLAEEYKTLLETVDDSIFFLTVESSDQEYEFRFERLNRAYEEQTGITTDEVREKTPREVFGDDIGADLHANYRRCVRARESISYEEELPVETGARFWQTILTPVMTNGDVTQIIGITRNITERVKRERQLQNQKEQLDEFASVVSHDLRNPLNVAQGRTELLNNDCESEHLTPLVDSLDRMDEIITDTLTLARQGQAVSDPEPIELVNLVGSCWKNVQTGEATIEIEDEVTIRADRSRLQHVFENLFRNALEHGGANVTVRVGRIGDHGIYVEDTGSGIPEEDRETVFEPGHTSIPGGTGFGLTIVKRIAEAHGWQVAVVSGTEGGARFEFTDIDLEY</sequence>
<feature type="domain" description="Histidine kinase" evidence="7">
    <location>
        <begin position="269"/>
        <end position="458"/>
    </location>
</feature>
<gene>
    <name evidence="10" type="ORF">SAMN04487946_11076</name>
</gene>
<dbReference type="Pfam" id="PF08447">
    <property type="entry name" value="PAS_3"/>
    <property type="match status" value="1"/>
</dbReference>
<evidence type="ECO:0000313" key="11">
    <source>
        <dbReference type="Proteomes" id="UP000199170"/>
    </source>
</evidence>
<dbReference type="PANTHER" id="PTHR43711">
    <property type="entry name" value="TWO-COMPONENT HISTIDINE KINASE"/>
    <property type="match status" value="1"/>
</dbReference>
<evidence type="ECO:0000256" key="4">
    <source>
        <dbReference type="ARBA" id="ARBA00022679"/>
    </source>
</evidence>
<dbReference type="RefSeq" id="WP_089768330.1">
    <property type="nucleotide sequence ID" value="NZ_FNPB01000010.1"/>
</dbReference>
<dbReference type="SMART" id="SM00086">
    <property type="entry name" value="PAC"/>
    <property type="match status" value="2"/>
</dbReference>
<reference evidence="11" key="1">
    <citation type="submission" date="2016-10" db="EMBL/GenBank/DDBJ databases">
        <authorList>
            <person name="Varghese N."/>
            <person name="Submissions S."/>
        </authorList>
    </citation>
    <scope>NUCLEOTIDE SEQUENCE [LARGE SCALE GENOMIC DNA]</scope>
    <source>
        <strain evidence="11">CGMCC 1.10118</strain>
    </source>
</reference>
<dbReference type="Gene3D" id="1.10.287.130">
    <property type="match status" value="1"/>
</dbReference>
<name>A0A1H3IM21_9EURY</name>
<proteinExistence type="predicted"/>
<dbReference type="InterPro" id="IPR050736">
    <property type="entry name" value="Sensor_HK_Regulatory"/>
</dbReference>
<evidence type="ECO:0000259" key="8">
    <source>
        <dbReference type="PROSITE" id="PS50112"/>
    </source>
</evidence>
<dbReference type="SMART" id="SM00091">
    <property type="entry name" value="PAS"/>
    <property type="match status" value="2"/>
</dbReference>
<dbReference type="InterPro" id="IPR000014">
    <property type="entry name" value="PAS"/>
</dbReference>
<dbReference type="Pfam" id="PF08448">
    <property type="entry name" value="PAS_4"/>
    <property type="match status" value="1"/>
</dbReference>
<dbReference type="EMBL" id="FNPB01000010">
    <property type="protein sequence ID" value="SDY28732.1"/>
    <property type="molecule type" value="Genomic_DNA"/>
</dbReference>
<protein>
    <recommendedName>
        <fullName evidence="2">histidine kinase</fullName>
        <ecNumber evidence="2">2.7.13.3</ecNumber>
    </recommendedName>
</protein>
<dbReference type="InterPro" id="IPR005467">
    <property type="entry name" value="His_kinase_dom"/>
</dbReference>
<dbReference type="InterPro" id="IPR036097">
    <property type="entry name" value="HisK_dim/P_sf"/>
</dbReference>
<evidence type="ECO:0000259" key="7">
    <source>
        <dbReference type="PROSITE" id="PS50109"/>
    </source>
</evidence>
<dbReference type="InterPro" id="IPR000700">
    <property type="entry name" value="PAS-assoc_C"/>
</dbReference>
<keyword evidence="11" id="KW-1185">Reference proteome</keyword>
<dbReference type="PROSITE" id="PS50112">
    <property type="entry name" value="PAS"/>
    <property type="match status" value="1"/>
</dbReference>
<dbReference type="InterPro" id="IPR003661">
    <property type="entry name" value="HisK_dim/P_dom"/>
</dbReference>
<dbReference type="Gene3D" id="3.30.565.10">
    <property type="entry name" value="Histidine kinase-like ATPase, C-terminal domain"/>
    <property type="match status" value="1"/>
</dbReference>
<dbReference type="Gene3D" id="3.30.450.20">
    <property type="entry name" value="PAS domain"/>
    <property type="match status" value="2"/>
</dbReference>
<dbReference type="STRING" id="660517.SAMN04487946_11076"/>
<dbReference type="EC" id="2.7.13.3" evidence="2"/>
<organism evidence="10 11">
    <name type="scientific">Halobellus clavatus</name>
    <dbReference type="NCBI Taxonomy" id="660517"/>
    <lineage>
        <taxon>Archaea</taxon>
        <taxon>Methanobacteriati</taxon>
        <taxon>Methanobacteriota</taxon>
        <taxon>Stenosarchaea group</taxon>
        <taxon>Halobacteria</taxon>
        <taxon>Halobacteriales</taxon>
        <taxon>Haloferacaceae</taxon>
        <taxon>Halobellus</taxon>
    </lineage>
</organism>
<dbReference type="AlphaFoldDB" id="A0A1H3IM21"/>
<evidence type="ECO:0000256" key="2">
    <source>
        <dbReference type="ARBA" id="ARBA00012438"/>
    </source>
</evidence>
<evidence type="ECO:0000256" key="1">
    <source>
        <dbReference type="ARBA" id="ARBA00000085"/>
    </source>
</evidence>
<evidence type="ECO:0000256" key="5">
    <source>
        <dbReference type="ARBA" id="ARBA00022777"/>
    </source>
</evidence>
<keyword evidence="3" id="KW-0597">Phosphoprotein</keyword>
<dbReference type="SUPFAM" id="SSF55785">
    <property type="entry name" value="PYP-like sensor domain (PAS domain)"/>
    <property type="match status" value="2"/>
</dbReference>
<keyword evidence="5" id="KW-0418">Kinase</keyword>
<feature type="domain" description="PAS" evidence="8">
    <location>
        <begin position="2"/>
        <end position="72"/>
    </location>
</feature>
<dbReference type="InterPro" id="IPR003594">
    <property type="entry name" value="HATPase_dom"/>
</dbReference>
<dbReference type="InterPro" id="IPR004358">
    <property type="entry name" value="Sig_transdc_His_kin-like_C"/>
</dbReference>
<dbReference type="InterPro" id="IPR001610">
    <property type="entry name" value="PAC"/>
</dbReference>
<dbReference type="Pfam" id="PF02518">
    <property type="entry name" value="HATPase_c"/>
    <property type="match status" value="1"/>
</dbReference>
<evidence type="ECO:0000313" key="10">
    <source>
        <dbReference type="EMBL" id="SDY28732.1"/>
    </source>
</evidence>
<comment type="catalytic activity">
    <reaction evidence="1">
        <text>ATP + protein L-histidine = ADP + protein N-phospho-L-histidine.</text>
        <dbReference type="EC" id="2.7.13.3"/>
    </reaction>
</comment>
<dbReference type="PANTHER" id="PTHR43711:SF1">
    <property type="entry name" value="HISTIDINE KINASE 1"/>
    <property type="match status" value="1"/>
</dbReference>
<evidence type="ECO:0000256" key="3">
    <source>
        <dbReference type="ARBA" id="ARBA00022553"/>
    </source>
</evidence>